<reference evidence="3 5" key="1">
    <citation type="submission" date="2016-04" db="EMBL/GenBank/DDBJ databases">
        <title>Genome sequence of Methanosphaera cuniculi DSM 4103.</title>
        <authorList>
            <person name="Poehlein A."/>
            <person name="Seedorf H."/>
            <person name="Daniel R."/>
        </authorList>
    </citation>
    <scope>NUCLEOTIDE SEQUENCE [LARGE SCALE GENOMIC DNA]</scope>
    <source>
        <strain evidence="3 5">DSM 4103</strain>
    </source>
</reference>
<organism evidence="2 4">
    <name type="scientific">Methanosphaera cuniculi</name>
    <dbReference type="NCBI Taxonomy" id="1077256"/>
    <lineage>
        <taxon>Archaea</taxon>
        <taxon>Methanobacteriati</taxon>
        <taxon>Methanobacteriota</taxon>
        <taxon>Methanomada group</taxon>
        <taxon>Methanobacteria</taxon>
        <taxon>Methanobacteriales</taxon>
        <taxon>Methanobacteriaceae</taxon>
        <taxon>Methanosphaera</taxon>
    </lineage>
</organism>
<dbReference type="GO" id="GO:0006310">
    <property type="term" value="P:DNA recombination"/>
    <property type="evidence" value="ECO:0007669"/>
    <property type="project" value="UniProtKB-KW"/>
</dbReference>
<dbReference type="AlphaFoldDB" id="A0A2A2HDW0"/>
<name>A0A2A2HDW0_9EURY</name>
<evidence type="ECO:0000313" key="5">
    <source>
        <dbReference type="Proteomes" id="UP000246004"/>
    </source>
</evidence>
<reference evidence="2 4" key="2">
    <citation type="journal article" date="2017" name="BMC Genomics">
        <title>Genomic analysis of methanogenic archaea reveals a shift towards energy conservation.</title>
        <authorList>
            <person name="Gilmore S.P."/>
            <person name="Henske J.K."/>
            <person name="Sexton J.A."/>
            <person name="Solomon K.V."/>
            <person name="Seppala S."/>
            <person name="Yoo J.I."/>
            <person name="Huyett L.M."/>
            <person name="Pressman A."/>
            <person name="Cogan J.Z."/>
            <person name="Kivenson V."/>
            <person name="Peng X."/>
            <person name="Tan Y."/>
            <person name="Valentine D.L."/>
            <person name="O'Malley M.A."/>
        </authorList>
    </citation>
    <scope>NUCLEOTIDE SEQUENCE [LARGE SCALE GENOMIC DNA]</scope>
    <source>
        <strain evidence="2 4">1R-7</strain>
    </source>
</reference>
<evidence type="ECO:0000313" key="4">
    <source>
        <dbReference type="Proteomes" id="UP000217528"/>
    </source>
</evidence>
<dbReference type="InterPro" id="IPR011010">
    <property type="entry name" value="DNA_brk_join_enz"/>
</dbReference>
<dbReference type="GO" id="GO:0003677">
    <property type="term" value="F:DNA binding"/>
    <property type="evidence" value="ECO:0007669"/>
    <property type="project" value="InterPro"/>
</dbReference>
<dbReference type="RefSeq" id="WP_095608439.1">
    <property type="nucleotide sequence ID" value="NZ_LMVN01000011.1"/>
</dbReference>
<dbReference type="EMBL" id="LWMS01000031">
    <property type="protein sequence ID" value="PWL08128.1"/>
    <property type="molecule type" value="Genomic_DNA"/>
</dbReference>
<dbReference type="EMBL" id="LMVN01000011">
    <property type="protein sequence ID" value="PAV07555.1"/>
    <property type="molecule type" value="Genomic_DNA"/>
</dbReference>
<sequence length="601" mass="71134">MNEEVEELLNNPLFITYINKSNITSFRTIEQYAKGLNKYLKYKNLTIDKLPPLTVDELQHELDRYGEYLTEENPKKTFDKIRKEFTPIKQYYQLIHGVVFPKKASKRTRDPDSFKYTVFDDFCKGLKKQTRRHYGLCLDEYMKWTGNTLDEILKTTKNTDEILDELEVYKMELNKTIPSLRTCYDHVGCVRRFYKHFGLIKKNNDDIYPNSHELEKIEEIRQIRVERNIAPSTFQGYLTVLMDYCNFHKMTIQELLQEAQHDEETIHVKKNRTIKQRLLKYRSYLINNSKHHSSETIKGYIAKVQTFYNHYEIEIPNLPNVKLPSAYKSTYDDLPTKEQLRQACDLADQEFKALILFMSSSGTARAETLSLTVGDFIKGCKDYTTKTDIHEALQELRYRDDVVPTLYLRRIKTDKYYHTFCSPEASKCIIEVLIHRRNIQLGDSLFNITPGASEVRFQKINDEMRWGKVGRFRFFRSHVMRKYYASNIGLPPNIVDDLEGRSKSMVHEAYIKSNPEKLKQMYIEHMNNVMIYNEVPKPYTSCHVEQPVVTNKSSANNVTCTPGNVKPQREGIRDTDRIKITMFHHRDHRIMMIRDEPYYYN</sequence>
<proteinExistence type="predicted"/>
<dbReference type="InterPro" id="IPR013762">
    <property type="entry name" value="Integrase-like_cat_sf"/>
</dbReference>
<evidence type="ECO:0000313" key="2">
    <source>
        <dbReference type="EMBL" id="PAV07555.1"/>
    </source>
</evidence>
<keyword evidence="4" id="KW-1185">Reference proteome</keyword>
<dbReference type="Proteomes" id="UP000246004">
    <property type="component" value="Unassembled WGS sequence"/>
</dbReference>
<accession>A0A2A2HDW0</accession>
<dbReference type="Proteomes" id="UP000217528">
    <property type="component" value="Unassembled WGS sequence"/>
</dbReference>
<dbReference type="GO" id="GO:0015074">
    <property type="term" value="P:DNA integration"/>
    <property type="evidence" value="ECO:0007669"/>
    <property type="project" value="InterPro"/>
</dbReference>
<comment type="caution">
    <text evidence="2">The sequence shown here is derived from an EMBL/GenBank/DDBJ whole genome shotgun (WGS) entry which is preliminary data.</text>
</comment>
<evidence type="ECO:0000313" key="3">
    <source>
        <dbReference type="EMBL" id="PWL08128.1"/>
    </source>
</evidence>
<dbReference type="OrthoDB" id="142712at2157"/>
<protein>
    <submittedName>
        <fullName evidence="2">Uncharacterized protein</fullName>
    </submittedName>
</protein>
<evidence type="ECO:0000256" key="1">
    <source>
        <dbReference type="ARBA" id="ARBA00023172"/>
    </source>
</evidence>
<dbReference type="Gene3D" id="1.10.443.10">
    <property type="entry name" value="Intergrase catalytic core"/>
    <property type="match status" value="1"/>
</dbReference>
<gene>
    <name evidence="2" type="ORF">ASJ82_07715</name>
    <name evidence="3" type="ORF">MSCUN_10590</name>
</gene>
<dbReference type="SUPFAM" id="SSF56349">
    <property type="entry name" value="DNA breaking-rejoining enzymes"/>
    <property type="match status" value="1"/>
</dbReference>
<keyword evidence="1" id="KW-0233">DNA recombination</keyword>